<name>A0A511VCJ6_9BACL</name>
<accession>A0A511VCJ6</accession>
<dbReference type="RefSeq" id="WP_146811713.1">
    <property type="nucleotide sequence ID" value="NZ_BJXX01000167.1"/>
</dbReference>
<dbReference type="EMBL" id="BJXX01000167">
    <property type="protein sequence ID" value="GEN36101.1"/>
    <property type="molecule type" value="Genomic_DNA"/>
</dbReference>
<dbReference type="OrthoDB" id="2609162at2"/>
<keyword evidence="2" id="KW-1185">Reference proteome</keyword>
<comment type="caution">
    <text evidence="1">The sequence shown here is derived from an EMBL/GenBank/DDBJ whole genome shotgun (WGS) entry which is preliminary data.</text>
</comment>
<proteinExistence type="predicted"/>
<evidence type="ECO:0000313" key="2">
    <source>
        <dbReference type="Proteomes" id="UP000321157"/>
    </source>
</evidence>
<dbReference type="Proteomes" id="UP000321157">
    <property type="component" value="Unassembled WGS sequence"/>
</dbReference>
<sequence>MDAEQQALEIARKMNEEATARVGEMITRQSEQEQTVTPEQAEYNKKVWMETGEPFTFRDGKTYYVQPSALSDAFEIMSILSKINVSLVIANFMPTGDEEKDKERIDNVYRIMELAFKQYGLTREYIDQNVDVVMASRIIEAVAGMNGLLKV</sequence>
<protein>
    <submittedName>
        <fullName evidence="1">Uncharacterized protein</fullName>
    </submittedName>
</protein>
<organism evidence="1 2">
    <name type="scientific">Aneurinibacillus danicus</name>
    <dbReference type="NCBI Taxonomy" id="267746"/>
    <lineage>
        <taxon>Bacteria</taxon>
        <taxon>Bacillati</taxon>
        <taxon>Bacillota</taxon>
        <taxon>Bacilli</taxon>
        <taxon>Bacillales</taxon>
        <taxon>Paenibacillaceae</taxon>
        <taxon>Aneurinibacillus group</taxon>
        <taxon>Aneurinibacillus</taxon>
    </lineage>
</organism>
<reference evidence="1 2" key="1">
    <citation type="submission" date="2019-07" db="EMBL/GenBank/DDBJ databases">
        <title>Whole genome shotgun sequence of Aneurinibacillus danicus NBRC 102444.</title>
        <authorList>
            <person name="Hosoyama A."/>
            <person name="Uohara A."/>
            <person name="Ohji S."/>
            <person name="Ichikawa N."/>
        </authorList>
    </citation>
    <scope>NUCLEOTIDE SEQUENCE [LARGE SCALE GENOMIC DNA]</scope>
    <source>
        <strain evidence="1 2">NBRC 102444</strain>
    </source>
</reference>
<evidence type="ECO:0000313" key="1">
    <source>
        <dbReference type="EMBL" id="GEN36101.1"/>
    </source>
</evidence>
<dbReference type="AlphaFoldDB" id="A0A511VCJ6"/>
<gene>
    <name evidence="1" type="ORF">ADA01nite_35610</name>
</gene>